<comment type="caution">
    <text evidence="5">The sequence shown here is derived from an EMBL/GenBank/DDBJ whole genome shotgun (WGS) entry which is preliminary data.</text>
</comment>
<protein>
    <submittedName>
        <fullName evidence="5">DNA-binding MarR family transcriptional regulator</fullName>
    </submittedName>
</protein>
<sequence>MKFSEDFVDFENAIIPWLGKTAKIVDYYFQEDLKKHNLDLSKEQVIVLKKLHQKNGLNQNELAFLTLRNKSTLTRLLSKMEAKNYIKRKRSNEDKRISHVFLTDEGRAVYKKTIPVLKNCISFLENGISAEEKQIAIKILKKIQYNITLQKEPL</sequence>
<dbReference type="Proteomes" id="UP000269412">
    <property type="component" value="Unassembled WGS sequence"/>
</dbReference>
<proteinExistence type="predicted"/>
<keyword evidence="2 5" id="KW-0238">DNA-binding</keyword>
<dbReference type="InterPro" id="IPR036388">
    <property type="entry name" value="WH-like_DNA-bd_sf"/>
</dbReference>
<dbReference type="Gene3D" id="1.10.10.10">
    <property type="entry name" value="Winged helix-like DNA-binding domain superfamily/Winged helix DNA-binding domain"/>
    <property type="match status" value="1"/>
</dbReference>
<dbReference type="SUPFAM" id="SSF46785">
    <property type="entry name" value="Winged helix' DNA-binding domain"/>
    <property type="match status" value="1"/>
</dbReference>
<evidence type="ECO:0000256" key="3">
    <source>
        <dbReference type="ARBA" id="ARBA00023163"/>
    </source>
</evidence>
<dbReference type="RefSeq" id="WP_121065307.1">
    <property type="nucleotide sequence ID" value="NZ_RBIQ01000007.1"/>
</dbReference>
<dbReference type="PROSITE" id="PS50995">
    <property type="entry name" value="HTH_MARR_2"/>
    <property type="match status" value="1"/>
</dbReference>
<organism evidence="5 6">
    <name type="scientific">Maribacter vaceletii</name>
    <dbReference type="NCBI Taxonomy" id="1206816"/>
    <lineage>
        <taxon>Bacteria</taxon>
        <taxon>Pseudomonadati</taxon>
        <taxon>Bacteroidota</taxon>
        <taxon>Flavobacteriia</taxon>
        <taxon>Flavobacteriales</taxon>
        <taxon>Flavobacteriaceae</taxon>
        <taxon>Maribacter</taxon>
    </lineage>
</organism>
<dbReference type="PANTHER" id="PTHR42756">
    <property type="entry name" value="TRANSCRIPTIONAL REGULATOR, MARR"/>
    <property type="match status" value="1"/>
</dbReference>
<evidence type="ECO:0000256" key="2">
    <source>
        <dbReference type="ARBA" id="ARBA00023125"/>
    </source>
</evidence>
<keyword evidence="6" id="KW-1185">Reference proteome</keyword>
<dbReference type="Pfam" id="PF01047">
    <property type="entry name" value="MarR"/>
    <property type="match status" value="1"/>
</dbReference>
<gene>
    <name evidence="5" type="ORF">CLV91_1404</name>
</gene>
<dbReference type="GO" id="GO:0003700">
    <property type="term" value="F:DNA-binding transcription factor activity"/>
    <property type="evidence" value="ECO:0007669"/>
    <property type="project" value="InterPro"/>
</dbReference>
<keyword evidence="3" id="KW-0804">Transcription</keyword>
<evidence type="ECO:0000259" key="4">
    <source>
        <dbReference type="PROSITE" id="PS50995"/>
    </source>
</evidence>
<evidence type="ECO:0000256" key="1">
    <source>
        <dbReference type="ARBA" id="ARBA00023015"/>
    </source>
</evidence>
<dbReference type="OrthoDB" id="996843at2"/>
<dbReference type="PRINTS" id="PR00598">
    <property type="entry name" value="HTHMARR"/>
</dbReference>
<dbReference type="PANTHER" id="PTHR42756:SF1">
    <property type="entry name" value="TRANSCRIPTIONAL REPRESSOR OF EMRAB OPERON"/>
    <property type="match status" value="1"/>
</dbReference>
<dbReference type="GO" id="GO:0003677">
    <property type="term" value="F:DNA binding"/>
    <property type="evidence" value="ECO:0007669"/>
    <property type="project" value="UniProtKB-KW"/>
</dbReference>
<dbReference type="InterPro" id="IPR000835">
    <property type="entry name" value="HTH_MarR-typ"/>
</dbReference>
<dbReference type="AlphaFoldDB" id="A0A495EF82"/>
<dbReference type="InterPro" id="IPR036390">
    <property type="entry name" value="WH_DNA-bd_sf"/>
</dbReference>
<keyword evidence="1" id="KW-0805">Transcription regulation</keyword>
<reference evidence="5 6" key="1">
    <citation type="submission" date="2018-10" db="EMBL/GenBank/DDBJ databases">
        <title>Genomic Encyclopedia of Archaeal and Bacterial Type Strains, Phase II (KMG-II): from individual species to whole genera.</title>
        <authorList>
            <person name="Goeker M."/>
        </authorList>
    </citation>
    <scope>NUCLEOTIDE SEQUENCE [LARGE SCALE GENOMIC DNA]</scope>
    <source>
        <strain evidence="5 6">DSM 25230</strain>
    </source>
</reference>
<dbReference type="EMBL" id="RBIQ01000007">
    <property type="protein sequence ID" value="RKR15321.1"/>
    <property type="molecule type" value="Genomic_DNA"/>
</dbReference>
<dbReference type="SMART" id="SM00347">
    <property type="entry name" value="HTH_MARR"/>
    <property type="match status" value="1"/>
</dbReference>
<accession>A0A495EF82</accession>
<evidence type="ECO:0000313" key="6">
    <source>
        <dbReference type="Proteomes" id="UP000269412"/>
    </source>
</evidence>
<feature type="domain" description="HTH marR-type" evidence="4">
    <location>
        <begin position="11"/>
        <end position="145"/>
    </location>
</feature>
<evidence type="ECO:0000313" key="5">
    <source>
        <dbReference type="EMBL" id="RKR15321.1"/>
    </source>
</evidence>
<name>A0A495EF82_9FLAO</name>